<gene>
    <name evidence="1" type="ORF">HNQ36_003315</name>
</gene>
<proteinExistence type="predicted"/>
<name>A0A840N3Y5_9BRAD</name>
<dbReference type="EMBL" id="JACHIJ010000004">
    <property type="protein sequence ID" value="MBB5053324.1"/>
    <property type="molecule type" value="Genomic_DNA"/>
</dbReference>
<accession>A0A840N3Y5</accession>
<evidence type="ECO:0000313" key="1">
    <source>
        <dbReference type="EMBL" id="MBB5053324.1"/>
    </source>
</evidence>
<protein>
    <submittedName>
        <fullName evidence="1">Uncharacterized protein</fullName>
    </submittedName>
</protein>
<comment type="caution">
    <text evidence="1">The sequence shown here is derived from an EMBL/GenBank/DDBJ whole genome shotgun (WGS) entry which is preliminary data.</text>
</comment>
<reference evidence="1 2" key="1">
    <citation type="submission" date="2020-08" db="EMBL/GenBank/DDBJ databases">
        <title>Genomic Encyclopedia of Type Strains, Phase IV (KMG-IV): sequencing the most valuable type-strain genomes for metagenomic binning, comparative biology and taxonomic classification.</title>
        <authorList>
            <person name="Goeker M."/>
        </authorList>
    </citation>
    <scope>NUCLEOTIDE SEQUENCE [LARGE SCALE GENOMIC DNA]</scope>
    <source>
        <strain evidence="1 2">DSM 17498</strain>
    </source>
</reference>
<organism evidence="1 2">
    <name type="scientific">Afipia massiliensis</name>
    <dbReference type="NCBI Taxonomy" id="211460"/>
    <lineage>
        <taxon>Bacteria</taxon>
        <taxon>Pseudomonadati</taxon>
        <taxon>Pseudomonadota</taxon>
        <taxon>Alphaproteobacteria</taxon>
        <taxon>Hyphomicrobiales</taxon>
        <taxon>Nitrobacteraceae</taxon>
        <taxon>Afipia</taxon>
    </lineage>
</organism>
<dbReference type="AlphaFoldDB" id="A0A840N3Y5"/>
<sequence length="61" mass="6654">MSDSVGYYEAEAFNFTTGQNEWVGTGTRKEILKRGFSLAGFLGYGSRDLLPGGWRSSRSAA</sequence>
<evidence type="ECO:0000313" key="2">
    <source>
        <dbReference type="Proteomes" id="UP000521227"/>
    </source>
</evidence>
<dbReference type="Proteomes" id="UP000521227">
    <property type="component" value="Unassembled WGS sequence"/>
</dbReference>
<dbReference type="RefSeq" id="WP_184086831.1">
    <property type="nucleotide sequence ID" value="NZ_JACHIJ010000004.1"/>
</dbReference>